<keyword evidence="2" id="KW-1185">Reference proteome</keyword>
<evidence type="ECO:0000313" key="1">
    <source>
        <dbReference type="Ensembl" id="ENSCABP00000016310.1"/>
    </source>
</evidence>
<dbReference type="AlphaFoldDB" id="A0A8C0H2S3"/>
<name>A0A8C0H2S3_CHEAB</name>
<sequence length="67" mass="7343">GGSIPRSEPERPKEEIIPKPTWAHPASLVTLDNLRLIASPWGGNNAFECLPYQLSMVLPVPTMVTMS</sequence>
<accession>A0A8C0H2S3</accession>
<dbReference type="Proteomes" id="UP000694404">
    <property type="component" value="Unplaced"/>
</dbReference>
<proteinExistence type="predicted"/>
<evidence type="ECO:0000313" key="2">
    <source>
        <dbReference type="Proteomes" id="UP000694404"/>
    </source>
</evidence>
<reference evidence="1" key="1">
    <citation type="submission" date="2025-08" db="UniProtKB">
        <authorList>
            <consortium name="Ensembl"/>
        </authorList>
    </citation>
    <scope>IDENTIFICATION</scope>
</reference>
<dbReference type="GeneTree" id="ENSGT00870000137729"/>
<organism evidence="1 2">
    <name type="scientific">Chelonoidis abingdonii</name>
    <name type="common">Abingdon island giant tortoise</name>
    <name type="synonym">Testudo abingdonii</name>
    <dbReference type="NCBI Taxonomy" id="106734"/>
    <lineage>
        <taxon>Eukaryota</taxon>
        <taxon>Metazoa</taxon>
        <taxon>Chordata</taxon>
        <taxon>Craniata</taxon>
        <taxon>Vertebrata</taxon>
        <taxon>Euteleostomi</taxon>
        <taxon>Archelosauria</taxon>
        <taxon>Testudinata</taxon>
        <taxon>Testudines</taxon>
        <taxon>Cryptodira</taxon>
        <taxon>Durocryptodira</taxon>
        <taxon>Testudinoidea</taxon>
        <taxon>Testudinidae</taxon>
        <taxon>Chelonoidis</taxon>
    </lineage>
</organism>
<dbReference type="Ensembl" id="ENSCABT00000017874.1">
    <property type="protein sequence ID" value="ENSCABP00000016310.1"/>
    <property type="gene ID" value="ENSCABG00000012119.1"/>
</dbReference>
<protein>
    <submittedName>
        <fullName evidence="1">Uncharacterized protein</fullName>
    </submittedName>
</protein>
<reference evidence="1" key="2">
    <citation type="submission" date="2025-09" db="UniProtKB">
        <authorList>
            <consortium name="Ensembl"/>
        </authorList>
    </citation>
    <scope>IDENTIFICATION</scope>
</reference>